<accession>A0A1F5V674</accession>
<dbReference type="Proteomes" id="UP000178943">
    <property type="component" value="Unassembled WGS sequence"/>
</dbReference>
<sequence length="95" mass="11199">MIDMKKAFEIAKNEIVKIYDDVAEDIRLEEVNLAPNKNNWELTISFLLPSRIDEYEIGLQALLALPKRKFERVYKKIILQKEDGQITSLKIYKDE</sequence>
<name>A0A1F5V674_9BACT</name>
<reference evidence="1 2" key="1">
    <citation type="journal article" date="2016" name="Nat. Commun.">
        <title>Thousands of microbial genomes shed light on interconnected biogeochemical processes in an aquifer system.</title>
        <authorList>
            <person name="Anantharaman K."/>
            <person name="Brown C.T."/>
            <person name="Hug L.A."/>
            <person name="Sharon I."/>
            <person name="Castelle C.J."/>
            <person name="Probst A.J."/>
            <person name="Thomas B.C."/>
            <person name="Singh A."/>
            <person name="Wilkins M.J."/>
            <person name="Karaoz U."/>
            <person name="Brodie E.L."/>
            <person name="Williams K.H."/>
            <person name="Hubbard S.S."/>
            <person name="Banfield J.F."/>
        </authorList>
    </citation>
    <scope>NUCLEOTIDE SEQUENCE [LARGE SCALE GENOMIC DNA]</scope>
</reference>
<evidence type="ECO:0000313" key="2">
    <source>
        <dbReference type="Proteomes" id="UP000178943"/>
    </source>
</evidence>
<evidence type="ECO:0000313" key="1">
    <source>
        <dbReference type="EMBL" id="OGF58922.1"/>
    </source>
</evidence>
<comment type="caution">
    <text evidence="1">The sequence shown here is derived from an EMBL/GenBank/DDBJ whole genome shotgun (WGS) entry which is preliminary data.</text>
</comment>
<gene>
    <name evidence="1" type="ORF">A2Y62_04525</name>
</gene>
<organism evidence="1 2">
    <name type="scientific">Candidatus Fischerbacteria bacterium RBG_13_37_8</name>
    <dbReference type="NCBI Taxonomy" id="1817863"/>
    <lineage>
        <taxon>Bacteria</taxon>
        <taxon>Candidatus Fischeribacteriota</taxon>
    </lineage>
</organism>
<protein>
    <submittedName>
        <fullName evidence="1">Uncharacterized protein</fullName>
    </submittedName>
</protein>
<proteinExistence type="predicted"/>
<dbReference type="EMBL" id="MFGW01000227">
    <property type="protein sequence ID" value="OGF58922.1"/>
    <property type="molecule type" value="Genomic_DNA"/>
</dbReference>
<dbReference type="AlphaFoldDB" id="A0A1F5V674"/>